<feature type="signal peptide" evidence="1">
    <location>
        <begin position="1"/>
        <end position="19"/>
    </location>
</feature>
<name>A0A916Z2F1_9BACT</name>
<evidence type="ECO:0000256" key="1">
    <source>
        <dbReference type="SAM" id="SignalP"/>
    </source>
</evidence>
<accession>A0A916Z2F1</accession>
<dbReference type="AlphaFoldDB" id="A0A916Z2F1"/>
<gene>
    <name evidence="2" type="ORF">GCM10011514_41330</name>
</gene>
<evidence type="ECO:0000313" key="3">
    <source>
        <dbReference type="Proteomes" id="UP000609064"/>
    </source>
</evidence>
<evidence type="ECO:0000313" key="2">
    <source>
        <dbReference type="EMBL" id="GGD72961.1"/>
    </source>
</evidence>
<proteinExistence type="predicted"/>
<dbReference type="Proteomes" id="UP000609064">
    <property type="component" value="Unassembled WGS sequence"/>
</dbReference>
<evidence type="ECO:0008006" key="4">
    <source>
        <dbReference type="Google" id="ProtNLM"/>
    </source>
</evidence>
<reference evidence="2" key="1">
    <citation type="journal article" date="2014" name="Int. J. Syst. Evol. Microbiol.">
        <title>Complete genome sequence of Corynebacterium casei LMG S-19264T (=DSM 44701T), isolated from a smear-ripened cheese.</title>
        <authorList>
            <consortium name="US DOE Joint Genome Institute (JGI-PGF)"/>
            <person name="Walter F."/>
            <person name="Albersmeier A."/>
            <person name="Kalinowski J."/>
            <person name="Ruckert C."/>
        </authorList>
    </citation>
    <scope>NUCLEOTIDE SEQUENCE</scope>
    <source>
        <strain evidence="2">CGMCC 1.15958</strain>
    </source>
</reference>
<reference evidence="2" key="2">
    <citation type="submission" date="2020-09" db="EMBL/GenBank/DDBJ databases">
        <authorList>
            <person name="Sun Q."/>
            <person name="Zhou Y."/>
        </authorList>
    </citation>
    <scope>NUCLEOTIDE SEQUENCE</scope>
    <source>
        <strain evidence="2">CGMCC 1.15958</strain>
    </source>
</reference>
<comment type="caution">
    <text evidence="2">The sequence shown here is derived from an EMBL/GenBank/DDBJ whole genome shotgun (WGS) entry which is preliminary data.</text>
</comment>
<protein>
    <recommendedName>
        <fullName evidence="4">Outer membrane protein beta-barrel domain-containing protein</fullName>
    </recommendedName>
</protein>
<feature type="chain" id="PRO_5036835232" description="Outer membrane protein beta-barrel domain-containing protein" evidence="1">
    <location>
        <begin position="20"/>
        <end position="198"/>
    </location>
</feature>
<dbReference type="EMBL" id="BMKK01000010">
    <property type="protein sequence ID" value="GGD72961.1"/>
    <property type="molecule type" value="Genomic_DNA"/>
</dbReference>
<dbReference type="RefSeq" id="WP_188768980.1">
    <property type="nucleotide sequence ID" value="NZ_BMKK01000010.1"/>
</dbReference>
<keyword evidence="1" id="KW-0732">Signal</keyword>
<organism evidence="2 3">
    <name type="scientific">Emticicia aquatilis</name>
    <dbReference type="NCBI Taxonomy" id="1537369"/>
    <lineage>
        <taxon>Bacteria</taxon>
        <taxon>Pseudomonadati</taxon>
        <taxon>Bacteroidota</taxon>
        <taxon>Cytophagia</taxon>
        <taxon>Cytophagales</taxon>
        <taxon>Leadbetterellaceae</taxon>
        <taxon>Emticicia</taxon>
    </lineage>
</organism>
<keyword evidence="3" id="KW-1185">Reference proteome</keyword>
<sequence>MKHTLCIIFFYCFIFSAHSQFNKNDLFISTGITINNFKYSKLPWKTYEFQPLQSLYLVNKNIGIGLSTNYIYKLVAGTTTYHDFVTYANVRGILNSSFFVKPYLQFSAGLGNYKITQTNIDRFSPNTPTIKEIWNANTVNYAPTIGTMISFSPKIGLDFNYQYRINNLKFKKPFFTTNEMTVKESKLNCSLFYKFNTK</sequence>